<comment type="caution">
    <text evidence="5">The sequence shown here is derived from an EMBL/GenBank/DDBJ whole genome shotgun (WGS) entry which is preliminary data.</text>
</comment>
<proteinExistence type="inferred from homology"/>
<dbReference type="Gene3D" id="3.20.20.80">
    <property type="entry name" value="Glycosidases"/>
    <property type="match status" value="1"/>
</dbReference>
<keyword evidence="2" id="KW-0378">Hydrolase</keyword>
<dbReference type="EMBL" id="MNWX01000040">
    <property type="protein sequence ID" value="OIO64646.1"/>
    <property type="molecule type" value="Genomic_DNA"/>
</dbReference>
<evidence type="ECO:0000313" key="5">
    <source>
        <dbReference type="EMBL" id="OIO64646.1"/>
    </source>
</evidence>
<gene>
    <name evidence="5" type="ORF">AUJ30_02150</name>
</gene>
<evidence type="ECO:0008006" key="7">
    <source>
        <dbReference type="Google" id="ProtNLM"/>
    </source>
</evidence>
<comment type="similarity">
    <text evidence="1 4">Belongs to the glycosyl hydrolase 1 family.</text>
</comment>
<dbReference type="GO" id="GO:0005975">
    <property type="term" value="P:carbohydrate metabolic process"/>
    <property type="evidence" value="ECO:0007669"/>
    <property type="project" value="InterPro"/>
</dbReference>
<sequence length="390" mass="46221">RLAKEAKEKWQPWQQEKFPEMFNPENYISGRACDHYHLYEQDFDIAKKLGHNAHRFSIEWSRIEPEQGKFNEKEIEHYRKVILALKKRGIEPFVTLWHWTNPLWIRDIGGWENKKTVKYFLRYARKIVENYGDLVKFWTPLNEPGTYIGLSYIKGTQPPGIKNIFRANKVFGNIIIAYRTTYKLIHSFRKDAQVGVSHYTTYRIPLGNFFWNGLLIKFLDYITSGRFIKRIKNNIDFLGIQYYRPEFVKLKLGGQWAWILDKPDIAPKDSLANDLSWGISPEGMYKVLKRITKYKLPIYITECGLADAADVNRGEFIKKHLFWLSRAMNGGVNVRGFFYWSLLDNFEFVEVRGFWPRFGLVEVNYKTLERKIRPSALQYAKICKTNELIL</sequence>
<name>A0A1J4Y0A4_9BACT</name>
<feature type="non-terminal residue" evidence="5">
    <location>
        <position position="1"/>
    </location>
</feature>
<evidence type="ECO:0000256" key="1">
    <source>
        <dbReference type="ARBA" id="ARBA00010838"/>
    </source>
</evidence>
<dbReference type="InterPro" id="IPR001360">
    <property type="entry name" value="Glyco_hydro_1"/>
</dbReference>
<organism evidence="5 6">
    <name type="scientific">Candidatus Wolfebacteria bacterium CG1_02_39_135</name>
    <dbReference type="NCBI Taxonomy" id="1805425"/>
    <lineage>
        <taxon>Bacteria</taxon>
        <taxon>Candidatus Wolfeibacteriota</taxon>
    </lineage>
</organism>
<dbReference type="GO" id="GO:0008422">
    <property type="term" value="F:beta-glucosidase activity"/>
    <property type="evidence" value="ECO:0007669"/>
    <property type="project" value="TreeGrafter"/>
</dbReference>
<protein>
    <recommendedName>
        <fullName evidence="7">Beta-glucosidase</fullName>
    </recommendedName>
</protein>
<evidence type="ECO:0000313" key="6">
    <source>
        <dbReference type="Proteomes" id="UP000182693"/>
    </source>
</evidence>
<dbReference type="PANTHER" id="PTHR10353">
    <property type="entry name" value="GLYCOSYL HYDROLASE"/>
    <property type="match status" value="1"/>
</dbReference>
<dbReference type="Pfam" id="PF00232">
    <property type="entry name" value="Glyco_hydro_1"/>
    <property type="match status" value="2"/>
</dbReference>
<dbReference type="SUPFAM" id="SSF51445">
    <property type="entry name" value="(Trans)glycosidases"/>
    <property type="match status" value="1"/>
</dbReference>
<dbReference type="PRINTS" id="PR00131">
    <property type="entry name" value="GLHYDRLASE1"/>
</dbReference>
<dbReference type="AlphaFoldDB" id="A0A1J4Y0A4"/>
<dbReference type="InterPro" id="IPR017853">
    <property type="entry name" value="GH"/>
</dbReference>
<reference evidence="5 6" key="1">
    <citation type="journal article" date="2016" name="Environ. Microbiol.">
        <title>Genomic resolution of a cold subsurface aquifer community provides metabolic insights for novel microbes adapted to high CO concentrations.</title>
        <authorList>
            <person name="Probst A.J."/>
            <person name="Castelle C.J."/>
            <person name="Singh A."/>
            <person name="Brown C.T."/>
            <person name="Anantharaman K."/>
            <person name="Sharon I."/>
            <person name="Hug L.A."/>
            <person name="Burstein D."/>
            <person name="Emerson J.B."/>
            <person name="Thomas B.C."/>
            <person name="Banfield J.F."/>
        </authorList>
    </citation>
    <scope>NUCLEOTIDE SEQUENCE [LARGE SCALE GENOMIC DNA]</scope>
    <source>
        <strain evidence="5">CG1_02_39_135</strain>
    </source>
</reference>
<accession>A0A1J4Y0A4</accession>
<dbReference type="Proteomes" id="UP000182693">
    <property type="component" value="Unassembled WGS sequence"/>
</dbReference>
<evidence type="ECO:0000256" key="4">
    <source>
        <dbReference type="RuleBase" id="RU003690"/>
    </source>
</evidence>
<dbReference type="STRING" id="1805425.AUJ30_02150"/>
<dbReference type="PANTHER" id="PTHR10353:SF209">
    <property type="entry name" value="GALACTOLIPID GALACTOSYLTRANSFERASE SFR2, CHLOROPLASTIC"/>
    <property type="match status" value="1"/>
</dbReference>
<keyword evidence="3" id="KW-0326">Glycosidase</keyword>
<evidence type="ECO:0000256" key="3">
    <source>
        <dbReference type="ARBA" id="ARBA00023295"/>
    </source>
</evidence>
<evidence type="ECO:0000256" key="2">
    <source>
        <dbReference type="ARBA" id="ARBA00022801"/>
    </source>
</evidence>